<proteinExistence type="predicted"/>
<dbReference type="AlphaFoldDB" id="W2XJ62"/>
<evidence type="ECO:0000256" key="1">
    <source>
        <dbReference type="SAM" id="MobiDB-lite"/>
    </source>
</evidence>
<organism evidence="2 3">
    <name type="scientific">Phytophthora nicotianae CJ01A1</name>
    <dbReference type="NCBI Taxonomy" id="1317063"/>
    <lineage>
        <taxon>Eukaryota</taxon>
        <taxon>Sar</taxon>
        <taxon>Stramenopiles</taxon>
        <taxon>Oomycota</taxon>
        <taxon>Peronosporomycetes</taxon>
        <taxon>Peronosporales</taxon>
        <taxon>Peronosporaceae</taxon>
        <taxon>Phytophthora</taxon>
    </lineage>
</organism>
<evidence type="ECO:0000313" key="2">
    <source>
        <dbReference type="EMBL" id="ETP22915.1"/>
    </source>
</evidence>
<feature type="region of interest" description="Disordered" evidence="1">
    <location>
        <begin position="42"/>
        <end position="66"/>
    </location>
</feature>
<comment type="caution">
    <text evidence="2">The sequence shown here is derived from an EMBL/GenBank/DDBJ whole genome shotgun (WGS) entry which is preliminary data.</text>
</comment>
<protein>
    <submittedName>
        <fullName evidence="2">Uncharacterized protein</fullName>
    </submittedName>
</protein>
<accession>W2XJ62</accession>
<evidence type="ECO:0000313" key="3">
    <source>
        <dbReference type="Proteomes" id="UP000018958"/>
    </source>
</evidence>
<gene>
    <name evidence="2" type="ORF">F441_03878</name>
</gene>
<sequence length="66" mass="7505">MNKKQTQASHSANKLNSTQLETYRTVYSRRAYLGRFEALCSNGQHPEARRADQEYLSAQGETNARA</sequence>
<dbReference type="EMBL" id="ANIX01000890">
    <property type="protein sequence ID" value="ETP22915.1"/>
    <property type="molecule type" value="Genomic_DNA"/>
</dbReference>
<reference evidence="2 3" key="1">
    <citation type="submission" date="2013-11" db="EMBL/GenBank/DDBJ databases">
        <title>The Genome Sequence of Phytophthora parasitica CJ01A1.</title>
        <authorList>
            <consortium name="The Broad Institute Genomics Platform"/>
            <person name="Russ C."/>
            <person name="Tyler B."/>
            <person name="Panabieres F."/>
            <person name="Shan W."/>
            <person name="Tripathy S."/>
            <person name="Grunwald N."/>
            <person name="Machado M."/>
            <person name="Johnson C.S."/>
            <person name="Walker B."/>
            <person name="Young S.K."/>
            <person name="Zeng Q."/>
            <person name="Gargeya S."/>
            <person name="Fitzgerald M."/>
            <person name="Haas B."/>
            <person name="Abouelleil A."/>
            <person name="Allen A.W."/>
            <person name="Alvarado L."/>
            <person name="Arachchi H.M."/>
            <person name="Berlin A.M."/>
            <person name="Chapman S.B."/>
            <person name="Gainer-Dewar J."/>
            <person name="Goldberg J."/>
            <person name="Griggs A."/>
            <person name="Gujja S."/>
            <person name="Hansen M."/>
            <person name="Howarth C."/>
            <person name="Imamovic A."/>
            <person name="Ireland A."/>
            <person name="Larimer J."/>
            <person name="McCowan C."/>
            <person name="Murphy C."/>
            <person name="Pearson M."/>
            <person name="Poon T.W."/>
            <person name="Priest M."/>
            <person name="Roberts A."/>
            <person name="Saif S."/>
            <person name="Shea T."/>
            <person name="Sisk P."/>
            <person name="Sykes S."/>
            <person name="Wortman J."/>
            <person name="Nusbaum C."/>
            <person name="Birren B."/>
        </authorList>
    </citation>
    <scope>NUCLEOTIDE SEQUENCE [LARGE SCALE GENOMIC DNA]</scope>
    <source>
        <strain evidence="2 3">CJ01A1</strain>
    </source>
</reference>
<dbReference type="Proteomes" id="UP000018958">
    <property type="component" value="Unassembled WGS sequence"/>
</dbReference>
<feature type="region of interest" description="Disordered" evidence="1">
    <location>
        <begin position="1"/>
        <end position="20"/>
    </location>
</feature>
<name>W2XJ62_PHYNI</name>